<comment type="caution">
    <text evidence="7">The sequence shown here is derived from an EMBL/GenBank/DDBJ whole genome shotgun (WGS) entry which is preliminary data.</text>
</comment>
<dbReference type="InterPro" id="IPR050723">
    <property type="entry name" value="CFA/CMAS"/>
</dbReference>
<evidence type="ECO:0000256" key="4">
    <source>
        <dbReference type="ARBA" id="ARBA00022691"/>
    </source>
</evidence>
<dbReference type="PIRSF" id="PIRSF003085">
    <property type="entry name" value="CMAS"/>
    <property type="match status" value="1"/>
</dbReference>
<evidence type="ECO:0000313" key="7">
    <source>
        <dbReference type="EMBL" id="PZN82988.1"/>
    </source>
</evidence>
<dbReference type="InterPro" id="IPR003333">
    <property type="entry name" value="CMAS"/>
</dbReference>
<dbReference type="PANTHER" id="PTHR43667:SF2">
    <property type="entry name" value="FATTY ACID C-METHYL TRANSFERASE"/>
    <property type="match status" value="1"/>
</dbReference>
<reference evidence="7 8" key="1">
    <citation type="journal article" date="2018" name="Aquat. Microb. Ecol.">
        <title>Gammaproteobacterial methanotrophs dominate.</title>
        <authorList>
            <person name="Rissanen A.J."/>
            <person name="Saarenheimo J."/>
            <person name="Tiirola M."/>
            <person name="Peura S."/>
            <person name="Aalto S.L."/>
            <person name="Karvinen A."/>
            <person name="Nykanen H."/>
        </authorList>
    </citation>
    <scope>NUCLEOTIDE SEQUENCE [LARGE SCALE GENOMIC DNA]</scope>
    <source>
        <strain evidence="7">AMbin10</strain>
    </source>
</reference>
<accession>A0A2W4RTQ2</accession>
<keyword evidence="5" id="KW-0443">Lipid metabolism</keyword>
<dbReference type="GO" id="GO:0008168">
    <property type="term" value="F:methyltransferase activity"/>
    <property type="evidence" value="ECO:0007669"/>
    <property type="project" value="UniProtKB-KW"/>
</dbReference>
<proteinExistence type="inferred from homology"/>
<gene>
    <name evidence="7" type="ORF">DM484_05410</name>
</gene>
<evidence type="ECO:0000256" key="6">
    <source>
        <dbReference type="PIRSR" id="PIRSR003085-1"/>
    </source>
</evidence>
<name>A0A2W4RTQ2_9GAMM</name>
<evidence type="ECO:0000256" key="1">
    <source>
        <dbReference type="ARBA" id="ARBA00010815"/>
    </source>
</evidence>
<dbReference type="EMBL" id="QJPH01000195">
    <property type="protein sequence ID" value="PZN82988.1"/>
    <property type="molecule type" value="Genomic_DNA"/>
</dbReference>
<dbReference type="InterPro" id="IPR029063">
    <property type="entry name" value="SAM-dependent_MTases_sf"/>
</dbReference>
<feature type="active site" evidence="6">
    <location>
        <position position="391"/>
    </location>
</feature>
<evidence type="ECO:0000256" key="5">
    <source>
        <dbReference type="ARBA" id="ARBA00023098"/>
    </source>
</evidence>
<dbReference type="PANTHER" id="PTHR43667">
    <property type="entry name" value="CYCLOPROPANE-FATTY-ACYL-PHOSPHOLIPID SYNTHASE"/>
    <property type="match status" value="1"/>
</dbReference>
<sequence length="428" mass="48187">MKSSIAQTATAPYRTRSLDGIARRLLHKQLEQLREGELILVDHETRRFGSVQTEFPLSVTIEVREPGFYSDVVFGGSVGAGEAYMAGLWTCSDLTSLVRILLRNRHVLDGMDGGYSLIAAPLRKLIHAVNRNTKSGSRRNIAAHYDLGNDFFRLFLDDTLMYSSAIFATPETGLREASIAKLDLICRKLQLKPTDHLVEIGTGWGGFALHAATNYGCRITTTTISQNQFDLARERVRAAGLADRITILLEDYRELKGQHDKLVSIEMIEAVGHQYYDSFFRQCAALLKPDGAMLLQAITIADQQFASARDEVDFIKRYIFPGSCIPAITPLLQSATRASDLKLVHLEDIGPHYATTLNHWRQNFFNHIEEVRKLGYPDPFIRMWEFYLTYCEGGFIERVLGDVHMLFMKPLGRGFPPVTVVSPFVHEG</sequence>
<comment type="similarity">
    <text evidence="1">Belongs to the CFA/CMAS family.</text>
</comment>
<dbReference type="CDD" id="cd02440">
    <property type="entry name" value="AdoMet_MTases"/>
    <property type="match status" value="1"/>
</dbReference>
<keyword evidence="3 7" id="KW-0808">Transferase</keyword>
<protein>
    <submittedName>
        <fullName evidence="7">SAM-dependent methyltransferase</fullName>
    </submittedName>
</protein>
<dbReference type="Pfam" id="PF02353">
    <property type="entry name" value="CMAS"/>
    <property type="match status" value="1"/>
</dbReference>
<dbReference type="Gene3D" id="3.40.50.150">
    <property type="entry name" value="Vaccinia Virus protein VP39"/>
    <property type="match status" value="1"/>
</dbReference>
<organism evidence="7 8">
    <name type="scientific">Candidatus Methylumidiphilus alinenensis</name>
    <dbReference type="NCBI Taxonomy" id="2202197"/>
    <lineage>
        <taxon>Bacteria</taxon>
        <taxon>Pseudomonadati</taxon>
        <taxon>Pseudomonadota</taxon>
        <taxon>Gammaproteobacteria</taxon>
        <taxon>Methylococcales</taxon>
        <taxon>Candidatus Methylumidiphilus</taxon>
    </lineage>
</organism>
<keyword evidence="2 7" id="KW-0489">Methyltransferase</keyword>
<keyword evidence="4" id="KW-0949">S-adenosyl-L-methionine</keyword>
<evidence type="ECO:0000313" key="8">
    <source>
        <dbReference type="Proteomes" id="UP000249396"/>
    </source>
</evidence>
<dbReference type="AlphaFoldDB" id="A0A2W4RTQ2"/>
<dbReference type="GO" id="GO:0032259">
    <property type="term" value="P:methylation"/>
    <property type="evidence" value="ECO:0007669"/>
    <property type="project" value="UniProtKB-KW"/>
</dbReference>
<evidence type="ECO:0000256" key="3">
    <source>
        <dbReference type="ARBA" id="ARBA00022679"/>
    </source>
</evidence>
<dbReference type="GO" id="GO:0008610">
    <property type="term" value="P:lipid biosynthetic process"/>
    <property type="evidence" value="ECO:0007669"/>
    <property type="project" value="InterPro"/>
</dbReference>
<dbReference type="SUPFAM" id="SSF53335">
    <property type="entry name" value="S-adenosyl-L-methionine-dependent methyltransferases"/>
    <property type="match status" value="1"/>
</dbReference>
<dbReference type="Proteomes" id="UP000249396">
    <property type="component" value="Unassembled WGS sequence"/>
</dbReference>
<evidence type="ECO:0000256" key="2">
    <source>
        <dbReference type="ARBA" id="ARBA00022603"/>
    </source>
</evidence>